<evidence type="ECO:0000313" key="2">
    <source>
        <dbReference type="Proteomes" id="UP000051326"/>
    </source>
</evidence>
<name>A0A0N7M4U6_9RHOB</name>
<proteinExistence type="predicted"/>
<gene>
    <name evidence="1" type="ORF">PHA8399_02751</name>
</gene>
<protein>
    <submittedName>
        <fullName evidence="1">Uncharacterized protein</fullName>
    </submittedName>
</protein>
<organism evidence="1 2">
    <name type="scientific">Leisingera aquaemixtae</name>
    <dbReference type="NCBI Taxonomy" id="1396826"/>
    <lineage>
        <taxon>Bacteria</taxon>
        <taxon>Pseudomonadati</taxon>
        <taxon>Pseudomonadota</taxon>
        <taxon>Alphaproteobacteria</taxon>
        <taxon>Rhodobacterales</taxon>
        <taxon>Roseobacteraceae</taxon>
        <taxon>Leisingera</taxon>
    </lineage>
</organism>
<dbReference type="RefSeq" id="WP_145977044.1">
    <property type="nucleotide sequence ID" value="NZ_CYSR01000030.1"/>
</dbReference>
<sequence length="61" mass="6414">MTSLDFSAAKTAGTAPHRRMIPLLAAAALLLLLGLPALLAPAPQQDLLDWHGNSAAAQERR</sequence>
<dbReference type="Proteomes" id="UP000051326">
    <property type="component" value="Unassembled WGS sequence"/>
</dbReference>
<evidence type="ECO:0000313" key="1">
    <source>
        <dbReference type="EMBL" id="CUI00618.1"/>
    </source>
</evidence>
<accession>A0A0N7M4U6</accession>
<reference evidence="1 2" key="1">
    <citation type="submission" date="2015-09" db="EMBL/GenBank/DDBJ databases">
        <authorList>
            <consortium name="Swine Surveillance"/>
        </authorList>
    </citation>
    <scope>NUCLEOTIDE SEQUENCE [LARGE SCALE GENOMIC DNA]</scope>
    <source>
        <strain evidence="1 2">CECT 8399</strain>
    </source>
</reference>
<dbReference type="AlphaFoldDB" id="A0A0N7M4U6"/>
<dbReference type="EMBL" id="CYSR01000030">
    <property type="protein sequence ID" value="CUI00618.1"/>
    <property type="molecule type" value="Genomic_DNA"/>
</dbReference>